<organism evidence="7 8">
    <name type="scientific">Modicella reniformis</name>
    <dbReference type="NCBI Taxonomy" id="1440133"/>
    <lineage>
        <taxon>Eukaryota</taxon>
        <taxon>Fungi</taxon>
        <taxon>Fungi incertae sedis</taxon>
        <taxon>Mucoromycota</taxon>
        <taxon>Mortierellomycotina</taxon>
        <taxon>Mortierellomycetes</taxon>
        <taxon>Mortierellales</taxon>
        <taxon>Mortierellaceae</taxon>
        <taxon>Modicella</taxon>
    </lineage>
</organism>
<feature type="domain" description="Pyrroline-5-carboxylate reductase catalytic N-terminal" evidence="5">
    <location>
        <begin position="8"/>
        <end position="135"/>
    </location>
</feature>
<feature type="binding site" evidence="4">
    <location>
        <position position="298"/>
    </location>
    <ligand>
        <name>Mg(2+)</name>
        <dbReference type="ChEBI" id="CHEBI:18420"/>
        <label>1</label>
    </ligand>
</feature>
<dbReference type="PANTHER" id="PTHR11645:SF0">
    <property type="entry name" value="PYRROLINE-5-CARBOXYLATE REDUCTASE 3"/>
    <property type="match status" value="1"/>
</dbReference>
<dbReference type="InterPro" id="IPR000304">
    <property type="entry name" value="Pyrroline-COOH_reductase"/>
</dbReference>
<dbReference type="InterPro" id="IPR008927">
    <property type="entry name" value="6-PGluconate_DH-like_C_sf"/>
</dbReference>
<dbReference type="SUPFAM" id="SSF51735">
    <property type="entry name" value="NAD(P)-binding Rossmann-fold domains"/>
    <property type="match status" value="1"/>
</dbReference>
<dbReference type="SUPFAM" id="SSF101478">
    <property type="entry name" value="ADP-ribosylglycohydrolase"/>
    <property type="match status" value="2"/>
</dbReference>
<keyword evidence="2" id="KW-0521">NADP</keyword>
<reference evidence="7" key="1">
    <citation type="journal article" date="2020" name="Fungal Divers.">
        <title>Resolving the Mortierellaceae phylogeny through synthesis of multi-gene phylogenetics and phylogenomics.</title>
        <authorList>
            <person name="Vandepol N."/>
            <person name="Liber J."/>
            <person name="Desiro A."/>
            <person name="Na H."/>
            <person name="Kennedy M."/>
            <person name="Barry K."/>
            <person name="Grigoriev I.V."/>
            <person name="Miller A.N."/>
            <person name="O'Donnell K."/>
            <person name="Stajich J.E."/>
            <person name="Bonito G."/>
        </authorList>
    </citation>
    <scope>NUCLEOTIDE SEQUENCE</scope>
    <source>
        <strain evidence="7">MES-2147</strain>
    </source>
</reference>
<evidence type="ECO:0000256" key="1">
    <source>
        <dbReference type="ARBA" id="ARBA00005525"/>
    </source>
</evidence>
<sequence length="717" mass="77392">MPLNKPTICILGCGTMGVAIIRGTLDSISGAGALISSTATIIHTTGLITPNDQDDLLRPAGFIACVGHENSVEKLRTKLGNQVKVLHGADGNVQGVTEADVILLCTKPQVAKAVLSAPGVKEALTDKLLISICAGVTIDQLQSWTNPTTTVIRAMPNTPCKIREGMTVLSCKPGTDLDSMTFTTKIFATLGRCRVLDEKHLDAVTALAGSGPAFACVMLEALADGGVMMGLPRDVATELAAQGNAVGDAYGLATEFMSKSTARERYGNGPIAFGKDKGYPVWVDSHRSKWERNDFTDDTDQMLLLLQSLQQTRDGRLHAANFAKRLKEWSVIGFPELDTPPRGIGFTVGSTLSHPEFRFNPHKAAFDIWNAKGRTLAANGAIMRTSVLGIESFWDEARVVENALAAAKVTHADPRSIISALIASVLISRLLRGGGQNVEEDTARTWNPRLGQEEYKHELLDYLRRGTDIEGEQSSDPIYEPAQSTYSNKDAKEIRQKRLTATAAAAGESSLSSTFRSAVVNRVVNFILGDSTVSRASPDAWNQGRPKATLRDDIGWAGLDKVGEDQPMGSLARSVVHDYGFLLQETDVLPTIAMDNVSSESLDGLELGDAISMGYTFKCLGIGIYAATRNEDHAPSEATYRGPSGLFRGIAEQVTLEAGDADTNGAVVGSLLGARFGLVNGIPHAWWSELRHYQWLRETVDEFADRVIAMYEEQQRV</sequence>
<evidence type="ECO:0000313" key="8">
    <source>
        <dbReference type="Proteomes" id="UP000749646"/>
    </source>
</evidence>
<dbReference type="InterPro" id="IPR036291">
    <property type="entry name" value="NAD(P)-bd_dom_sf"/>
</dbReference>
<evidence type="ECO:0000259" key="6">
    <source>
        <dbReference type="Pfam" id="PF14748"/>
    </source>
</evidence>
<dbReference type="SUPFAM" id="SSF48179">
    <property type="entry name" value="6-phosphogluconate dehydrogenase C-terminal domain-like"/>
    <property type="match status" value="1"/>
</dbReference>
<feature type="binding site" evidence="4">
    <location>
        <position position="662"/>
    </location>
    <ligand>
        <name>Mg(2+)</name>
        <dbReference type="ChEBI" id="CHEBI:18420"/>
        <label>1</label>
    </ligand>
</feature>
<keyword evidence="8" id="KW-1185">Reference proteome</keyword>
<gene>
    <name evidence="7" type="primary">PRO3</name>
    <name evidence="7" type="ORF">BGZ65_008078</name>
</gene>
<keyword evidence="3" id="KW-0560">Oxidoreductase</keyword>
<evidence type="ECO:0000256" key="4">
    <source>
        <dbReference type="PIRSR" id="PIRSR605502-1"/>
    </source>
</evidence>
<dbReference type="Pfam" id="PF03807">
    <property type="entry name" value="F420_oxidored"/>
    <property type="match status" value="1"/>
</dbReference>
<dbReference type="Gene3D" id="1.10.4080.10">
    <property type="entry name" value="ADP-ribosylation/Crystallin J1"/>
    <property type="match status" value="2"/>
</dbReference>
<comment type="cofactor">
    <cofactor evidence="4">
        <name>Mg(2+)</name>
        <dbReference type="ChEBI" id="CHEBI:18420"/>
    </cofactor>
    <text evidence="4">Binds 2 magnesium ions per subunit.</text>
</comment>
<dbReference type="EMBL" id="JAAAHW010000119">
    <property type="protein sequence ID" value="KAG0006437.1"/>
    <property type="molecule type" value="Genomic_DNA"/>
</dbReference>
<evidence type="ECO:0000256" key="3">
    <source>
        <dbReference type="ARBA" id="ARBA00023002"/>
    </source>
</evidence>
<feature type="binding site" evidence="4">
    <location>
        <position position="297"/>
    </location>
    <ligand>
        <name>Mg(2+)</name>
        <dbReference type="ChEBI" id="CHEBI:18420"/>
        <label>1</label>
    </ligand>
</feature>
<keyword evidence="4" id="KW-0479">Metal-binding</keyword>
<dbReference type="Pfam" id="PF14748">
    <property type="entry name" value="P5CR_dimer"/>
    <property type="match status" value="1"/>
</dbReference>
<dbReference type="HAMAP" id="MF_01925">
    <property type="entry name" value="P5C_reductase"/>
    <property type="match status" value="1"/>
</dbReference>
<dbReference type="GO" id="GO:0004735">
    <property type="term" value="F:pyrroline-5-carboxylate reductase activity"/>
    <property type="evidence" value="ECO:0007669"/>
    <property type="project" value="InterPro"/>
</dbReference>
<feature type="binding site" evidence="4">
    <location>
        <position position="660"/>
    </location>
    <ligand>
        <name>Mg(2+)</name>
        <dbReference type="ChEBI" id="CHEBI:18420"/>
        <label>1</label>
    </ligand>
</feature>
<evidence type="ECO:0000313" key="7">
    <source>
        <dbReference type="EMBL" id="KAG0006437.1"/>
    </source>
</evidence>
<keyword evidence="4" id="KW-0460">Magnesium</keyword>
<dbReference type="OrthoDB" id="2021138at2759"/>
<dbReference type="InterPro" id="IPR005502">
    <property type="entry name" value="Ribosyl_crysJ1"/>
</dbReference>
<comment type="similarity">
    <text evidence="1">Belongs to the pyrroline-5-carboxylate reductase family.</text>
</comment>
<comment type="caution">
    <text evidence="7">The sequence shown here is derived from an EMBL/GenBank/DDBJ whole genome shotgun (WGS) entry which is preliminary data.</text>
</comment>
<feature type="non-terminal residue" evidence="7">
    <location>
        <position position="717"/>
    </location>
</feature>
<feature type="binding site" evidence="4">
    <location>
        <position position="663"/>
    </location>
    <ligand>
        <name>Mg(2+)</name>
        <dbReference type="ChEBI" id="CHEBI:18420"/>
        <label>1</label>
    </ligand>
</feature>
<accession>A0A9P6MK77</accession>
<protein>
    <submittedName>
        <fullName evidence="7">Delta 1-pyrroline-5-carboxylate reductase</fullName>
    </submittedName>
</protein>
<dbReference type="InterPro" id="IPR029036">
    <property type="entry name" value="P5CR_dimer"/>
</dbReference>
<dbReference type="Pfam" id="PF03747">
    <property type="entry name" value="ADP_ribosyl_GH"/>
    <property type="match status" value="2"/>
</dbReference>
<proteinExistence type="inferred from homology"/>
<evidence type="ECO:0000259" key="5">
    <source>
        <dbReference type="Pfam" id="PF03807"/>
    </source>
</evidence>
<dbReference type="Proteomes" id="UP000749646">
    <property type="component" value="Unassembled WGS sequence"/>
</dbReference>
<dbReference type="Gene3D" id="3.40.50.720">
    <property type="entry name" value="NAD(P)-binding Rossmann-like Domain"/>
    <property type="match status" value="1"/>
</dbReference>
<dbReference type="GO" id="GO:0046872">
    <property type="term" value="F:metal ion binding"/>
    <property type="evidence" value="ECO:0007669"/>
    <property type="project" value="UniProtKB-KW"/>
</dbReference>
<evidence type="ECO:0000256" key="2">
    <source>
        <dbReference type="ARBA" id="ARBA00022857"/>
    </source>
</evidence>
<dbReference type="GO" id="GO:0055129">
    <property type="term" value="P:L-proline biosynthetic process"/>
    <property type="evidence" value="ECO:0007669"/>
    <property type="project" value="TreeGrafter"/>
</dbReference>
<feature type="binding site" evidence="4">
    <location>
        <position position="296"/>
    </location>
    <ligand>
        <name>Mg(2+)</name>
        <dbReference type="ChEBI" id="CHEBI:18420"/>
        <label>1</label>
    </ligand>
</feature>
<dbReference type="PANTHER" id="PTHR11645">
    <property type="entry name" value="PYRROLINE-5-CARBOXYLATE REDUCTASE"/>
    <property type="match status" value="1"/>
</dbReference>
<dbReference type="AlphaFoldDB" id="A0A9P6MK77"/>
<feature type="domain" description="Pyrroline-5-carboxylate reductase dimerisation" evidence="6">
    <location>
        <begin position="198"/>
        <end position="242"/>
    </location>
</feature>
<name>A0A9P6MK77_9FUNG</name>
<dbReference type="InterPro" id="IPR028939">
    <property type="entry name" value="P5C_Rdtase_cat_N"/>
</dbReference>
<dbReference type="InterPro" id="IPR036705">
    <property type="entry name" value="Ribosyl_crysJ1_sf"/>
</dbReference>